<dbReference type="STRING" id="3088.A0A383W985"/>
<evidence type="ECO:0000313" key="6">
    <source>
        <dbReference type="EMBL" id="SZX74205.1"/>
    </source>
</evidence>
<evidence type="ECO:0000256" key="1">
    <source>
        <dbReference type="ARBA" id="ARBA00022676"/>
    </source>
</evidence>
<dbReference type="SUPFAM" id="SSF53756">
    <property type="entry name" value="UDP-Glycosyltransferase/glycogen phosphorylase"/>
    <property type="match status" value="1"/>
</dbReference>
<protein>
    <recommendedName>
        <fullName evidence="8">UDP-glycosyltransferases domain-containing protein</fullName>
    </recommendedName>
</protein>
<sequence>MQPLKTTAKSVFNCYVCCLLWLSLLAGVQCGSSASSSNRPGPLKFLFVPLLGNSPAIDMMGVAAELRSRGHAVAVVAVPAALPFMRQAVARYSDDATAELVEYIAADLGMPAREAAPEQMKGAQRTSKPYQQRFTVPQSRLRFLNVGLQLLLTIQDNAAGPCSKVLADPALLQRLRSFAPHAVLALGLPVASGAASDSCGCLLSHALGAPLIDLMGVVWTGPSSTPQFGSGVTVADLQTASGYLHNLATWAVLQLRPLLAALRTDPWLSARQQLGLPGVSTSCPLANAVAWLKGVRRYEKCEGVLDVVLASWVLEHPRGLQPNQVLVGPGTPRPAQPISSPPDVAAFIASAQPLSANDNANINKNKATGSSGGLIFVAFGTSLAFTSWLSREDFVQLALGFGALAPARVLWNLQEAGLPHGLKLADLPLADNTKVVDWVDYNDVLGHPATRLLVSHCGLHSIYEAAFHGVPVVGLPFMFEQADNCMKLAARGAAVLSQQAPAFRSYNDSGASSSSYSSQHLVQLIKQVLHTPGYAAAARRLSGALQAYAAARHPYKRAADEMELALHSRHAQQLQALSSDMEAGQPQQHSGKQAVLDPTTDRQETHQPQQDYQHQPADMLEPWLVEGEQGSGTQQPLEDSAGRTGSADGGRDQQEL</sequence>
<organism evidence="6 7">
    <name type="scientific">Tetradesmus obliquus</name>
    <name type="common">Green alga</name>
    <name type="synonym">Acutodesmus obliquus</name>
    <dbReference type="NCBI Taxonomy" id="3088"/>
    <lineage>
        <taxon>Eukaryota</taxon>
        <taxon>Viridiplantae</taxon>
        <taxon>Chlorophyta</taxon>
        <taxon>core chlorophytes</taxon>
        <taxon>Chlorophyceae</taxon>
        <taxon>CS clade</taxon>
        <taxon>Sphaeropleales</taxon>
        <taxon>Scenedesmaceae</taxon>
        <taxon>Tetradesmus</taxon>
    </lineage>
</organism>
<feature type="signal peptide" evidence="4">
    <location>
        <begin position="1"/>
        <end position="30"/>
    </location>
</feature>
<keyword evidence="4" id="KW-0732">Signal</keyword>
<accession>A0A383W985</accession>
<evidence type="ECO:0000256" key="3">
    <source>
        <dbReference type="SAM" id="MobiDB-lite"/>
    </source>
</evidence>
<dbReference type="Gene3D" id="3.40.50.2000">
    <property type="entry name" value="Glycogen Phosphorylase B"/>
    <property type="match status" value="2"/>
</dbReference>
<name>A0A383W985_TETOB</name>
<feature type="chain" id="PRO_5036333876" description="UDP-glycosyltransferases domain-containing protein" evidence="4">
    <location>
        <begin position="31"/>
        <end position="656"/>
    </location>
</feature>
<evidence type="ECO:0000256" key="4">
    <source>
        <dbReference type="SAM" id="SignalP"/>
    </source>
</evidence>
<dbReference type="GO" id="GO:0008194">
    <property type="term" value="F:UDP-glycosyltransferase activity"/>
    <property type="evidence" value="ECO:0007669"/>
    <property type="project" value="InterPro"/>
</dbReference>
<dbReference type="AlphaFoldDB" id="A0A383W985"/>
<dbReference type="EMBL" id="FNXT01000770">
    <property type="protein sequence ID" value="SZX67102.1"/>
    <property type="molecule type" value="Genomic_DNA"/>
</dbReference>
<feature type="region of interest" description="Disordered" evidence="3">
    <location>
        <begin position="578"/>
        <end position="656"/>
    </location>
</feature>
<evidence type="ECO:0000256" key="2">
    <source>
        <dbReference type="ARBA" id="ARBA00022679"/>
    </source>
</evidence>
<dbReference type="Proteomes" id="UP000256970">
    <property type="component" value="Unassembled WGS sequence"/>
</dbReference>
<gene>
    <name evidence="6" type="ORF">BQ4739_LOCUS14448</name>
    <name evidence="5" type="ORF">BQ4739_LOCUS7524</name>
</gene>
<dbReference type="PANTHER" id="PTHR48043">
    <property type="entry name" value="EG:EG0003.4 PROTEIN-RELATED"/>
    <property type="match status" value="1"/>
</dbReference>
<evidence type="ECO:0008006" key="8">
    <source>
        <dbReference type="Google" id="ProtNLM"/>
    </source>
</evidence>
<keyword evidence="2" id="KW-0808">Transferase</keyword>
<evidence type="ECO:0000313" key="5">
    <source>
        <dbReference type="EMBL" id="SZX67102.1"/>
    </source>
</evidence>
<proteinExistence type="predicted"/>
<dbReference type="InterPro" id="IPR050271">
    <property type="entry name" value="UDP-glycosyltransferase"/>
</dbReference>
<dbReference type="EMBL" id="FNXT01001208">
    <property type="protein sequence ID" value="SZX74205.1"/>
    <property type="molecule type" value="Genomic_DNA"/>
</dbReference>
<dbReference type="PANTHER" id="PTHR48043:SF145">
    <property type="entry name" value="FI06409P-RELATED"/>
    <property type="match status" value="1"/>
</dbReference>
<reference evidence="6 7" key="1">
    <citation type="submission" date="2016-10" db="EMBL/GenBank/DDBJ databases">
        <authorList>
            <person name="Cai Z."/>
        </authorList>
    </citation>
    <scope>NUCLEOTIDE SEQUENCE [LARGE SCALE GENOMIC DNA]</scope>
</reference>
<keyword evidence="7" id="KW-1185">Reference proteome</keyword>
<dbReference type="InterPro" id="IPR002213">
    <property type="entry name" value="UDP_glucos_trans"/>
</dbReference>
<evidence type="ECO:0000313" key="7">
    <source>
        <dbReference type="Proteomes" id="UP000256970"/>
    </source>
</evidence>
<dbReference type="Pfam" id="PF00201">
    <property type="entry name" value="UDPGT"/>
    <property type="match status" value="1"/>
</dbReference>
<keyword evidence="1" id="KW-0328">Glycosyltransferase</keyword>
<dbReference type="CDD" id="cd03784">
    <property type="entry name" value="GT1_Gtf-like"/>
    <property type="match status" value="1"/>
</dbReference>